<evidence type="ECO:0000313" key="3">
    <source>
        <dbReference type="EMBL" id="KAJ3481396.1"/>
    </source>
</evidence>
<dbReference type="InterPro" id="IPR041078">
    <property type="entry name" value="Plavaka"/>
</dbReference>
<dbReference type="Pfam" id="PF18759">
    <property type="entry name" value="Plavaka"/>
    <property type="match status" value="2"/>
</dbReference>
<gene>
    <name evidence="3" type="ORF">NLI96_g7678</name>
</gene>
<sequence length="1565" mass="177334">MGYFCSLCERTWPTRTGFQTHLRNYHRAERPRQPALEYKFHKKLNALPCDEDGNFLIEGEPPLPQQPPPPDDWSPFENRAAFEFAEFAFEKSLSSAEDLNSQLRIWAAWCLQKGIDGTMYNDVDDILAHIDEIPFGDAAWSSFDVRYTGLVDENSPSWKRQTYTIHTRNTYEVQETFLKNQDFAKAFDYVPYEAYTPEGARKWSNLFSGRWAWKQADIIAQDPATHGAMLSPVILGSDKTTRFLLSRRPLEQMKTPKSSVSSRSSSTIYHSRISLNPSTGDDNATGPFIADYPEQVLLAGIVQGKCPKCFSQDLHTRGPPRCREITEQLLAGPYSDSILWDAFGINSGVTPFTANFPRADIHELLSPDILHQLIKGTFKDHLVTWIEQYIKTDNTAEDAKAILDDIDRRIAAVPSYPGLRRFPEGRKFKQWTGNDSKALMKVLIPAITGHVPDDMVRCLVAFNDFCYLARRSSHTAHDLNAMEESLRRFHDLRQIFEEYDIRPDGFCLPRQHALQHYVRSIILFGSPNGLCSSITESKHITAVKKPWRASNHHNPLSQILRTNVRLSKISAQRINFAHRGMLHHDVLTATQIQLGLVDDANLALPEVAYRERHEDENEIDHVDGPQVTSFMKLASKKAYSGLSEELGERFGCPRLTELCRRFLWDQIYDDEELTSDDVDLEDCPQIDGPLHVYNSASATFYAPSEVSGPHGEGPDDLTGMWIVEPEFEDELPRFAIVSLDSIIAELSWITLEQVSRISVLSSDIQFVSEDSTFQEKSEVQAAIQGAAEKVYLSEVEELVDKDNGWHFGAKNASAEQIQDFMIEDLAKDMVRLAPNLWHILGKLMRGTERKGQTEKEELNEIDEEDSYWRQVEGLENENLIAVRRGDGGLGSVRAQARKVAERREAILTIRKVTTLSVMMTTHNQKCNALSSIIGIFCHANNTPEKVIEVLSRMGISISLGAIQDAITSLSKDAIQNIRDLGQTLMFAYAFDNFDVDLKSSIPTIENSADSLHHLTSALLFPLPAGTSKEDLRCSEKLWEQSQLNDTLPDNRPNLATKPNWRNLLKIQPHLRIKDSEGMTCRDRWNAWKFLHTLVHEGPVYFHQFRTLIGEPEDVEKILLSKTRTCPMQSMNISNSTVSGNIDAIINLMAQAGVGDPMEIDDETIESLVEYVVLFHGDLATGERITAAQLQRAIEASPYRRLQFVIFVFGLFHLKMACADTLWRIFIRQPLGRLDESSVMAHVHTLRASEVGKIQSNPGFRRMHQVITHDGICRRLDCWRVEVKKQNPSITSLEQFAGTEPTIHDLQELANRLAMDYVASSDSLFQLRSQPQGTRDQQYENGLIVNQYYLLYEELSYAMNIGDIGRVEHCFLPWTALFKATGKHKYAAAIVQHVHNVHFVFDRGLARAVRHSMLINPSGKAGRFRAMDWCVELNNLYTKTINVVAGPNKTVENIVKESLLVEIFRDCHLNLEKNMVLSHLTTRHTERDMTATLAVLRSKIEQTSPHEPRRGRKSSLVIADMIDKGFHALMTTNFMAPGNAEGDVGEVEIEAEARPESEDLSVDLEL</sequence>
<dbReference type="Pfam" id="PF20231">
    <property type="entry name" value="DUF6589"/>
    <property type="match status" value="1"/>
</dbReference>
<evidence type="ECO:0000259" key="2">
    <source>
        <dbReference type="PROSITE" id="PS50157"/>
    </source>
</evidence>
<name>A0AAD5YGY3_9APHY</name>
<dbReference type="GO" id="GO:0008270">
    <property type="term" value="F:zinc ion binding"/>
    <property type="evidence" value="ECO:0007669"/>
    <property type="project" value="UniProtKB-KW"/>
</dbReference>
<accession>A0AAD5YGY3</accession>
<feature type="domain" description="C2H2-type" evidence="2">
    <location>
        <begin position="3"/>
        <end position="31"/>
    </location>
</feature>
<dbReference type="InterPro" id="IPR013087">
    <property type="entry name" value="Znf_C2H2_type"/>
</dbReference>
<comment type="caution">
    <text evidence="3">The sequence shown here is derived from an EMBL/GenBank/DDBJ whole genome shotgun (WGS) entry which is preliminary data.</text>
</comment>
<keyword evidence="1" id="KW-0479">Metal-binding</keyword>
<dbReference type="Proteomes" id="UP001212997">
    <property type="component" value="Unassembled WGS sequence"/>
</dbReference>
<keyword evidence="4" id="KW-1185">Reference proteome</keyword>
<evidence type="ECO:0000256" key="1">
    <source>
        <dbReference type="PROSITE-ProRule" id="PRU00042"/>
    </source>
</evidence>
<dbReference type="InterPro" id="IPR046496">
    <property type="entry name" value="DUF6589"/>
</dbReference>
<reference evidence="3" key="1">
    <citation type="submission" date="2022-07" db="EMBL/GenBank/DDBJ databases">
        <title>Genome Sequence of Physisporinus lineatus.</title>
        <authorList>
            <person name="Buettner E."/>
        </authorList>
    </citation>
    <scope>NUCLEOTIDE SEQUENCE</scope>
    <source>
        <strain evidence="3">VT162</strain>
    </source>
</reference>
<organism evidence="3 4">
    <name type="scientific">Meripilus lineatus</name>
    <dbReference type="NCBI Taxonomy" id="2056292"/>
    <lineage>
        <taxon>Eukaryota</taxon>
        <taxon>Fungi</taxon>
        <taxon>Dikarya</taxon>
        <taxon>Basidiomycota</taxon>
        <taxon>Agaricomycotina</taxon>
        <taxon>Agaricomycetes</taxon>
        <taxon>Polyporales</taxon>
        <taxon>Meripilaceae</taxon>
        <taxon>Meripilus</taxon>
    </lineage>
</organism>
<dbReference type="PROSITE" id="PS50157">
    <property type="entry name" value="ZINC_FINGER_C2H2_2"/>
    <property type="match status" value="1"/>
</dbReference>
<dbReference type="PROSITE" id="PS00028">
    <property type="entry name" value="ZINC_FINGER_C2H2_1"/>
    <property type="match status" value="1"/>
</dbReference>
<keyword evidence="1" id="KW-0862">Zinc</keyword>
<proteinExistence type="predicted"/>
<protein>
    <recommendedName>
        <fullName evidence="2">C2H2-type domain-containing protein</fullName>
    </recommendedName>
</protein>
<dbReference type="EMBL" id="JANAWD010000323">
    <property type="protein sequence ID" value="KAJ3481396.1"/>
    <property type="molecule type" value="Genomic_DNA"/>
</dbReference>
<evidence type="ECO:0000313" key="4">
    <source>
        <dbReference type="Proteomes" id="UP001212997"/>
    </source>
</evidence>
<keyword evidence="1" id="KW-0863">Zinc-finger</keyword>